<comment type="caution">
    <text evidence="4">The sequence shown here is derived from an EMBL/GenBank/DDBJ whole genome shotgun (WGS) entry which is preliminary data.</text>
</comment>
<dbReference type="EMBL" id="JAODUO010000074">
    <property type="protein sequence ID" value="KAK2190627.1"/>
    <property type="molecule type" value="Genomic_DNA"/>
</dbReference>
<evidence type="ECO:0000259" key="3">
    <source>
        <dbReference type="PROSITE" id="PS01180"/>
    </source>
</evidence>
<evidence type="ECO:0000313" key="4">
    <source>
        <dbReference type="EMBL" id="KAK2190627.1"/>
    </source>
</evidence>
<evidence type="ECO:0000256" key="1">
    <source>
        <dbReference type="ARBA" id="ARBA00023157"/>
    </source>
</evidence>
<dbReference type="SUPFAM" id="SSF49854">
    <property type="entry name" value="Spermadhesin, CUB domain"/>
    <property type="match status" value="1"/>
</dbReference>
<dbReference type="Gene3D" id="2.60.120.290">
    <property type="entry name" value="Spermadhesin, CUB domain"/>
    <property type="match status" value="1"/>
</dbReference>
<proteinExistence type="predicted"/>
<dbReference type="InterPro" id="IPR000859">
    <property type="entry name" value="CUB_dom"/>
</dbReference>
<name>A0AAD9P9J7_RIDPI</name>
<evidence type="ECO:0000256" key="2">
    <source>
        <dbReference type="PROSITE-ProRule" id="PRU00059"/>
    </source>
</evidence>
<keyword evidence="1" id="KW-1015">Disulfide bond</keyword>
<sequence length="155" mass="17862">MVNVTLTGCSPTSSGVLHVRSSRERCVSTRNYNQTDGDGAYRHGDKCNWLLKTKRRRKIEVRFVGPIFGTYCGRGPSCYQWVEIKYKKDLTLRGPRFCCNKGVPDFNGKDKLTSEGNRMMVLFNAEYPLFAKSYSRSVPDYYRKGFKLCYRLAPK</sequence>
<gene>
    <name evidence="4" type="ORF">NP493_74g05053</name>
</gene>
<evidence type="ECO:0000313" key="5">
    <source>
        <dbReference type="Proteomes" id="UP001209878"/>
    </source>
</evidence>
<dbReference type="InterPro" id="IPR035914">
    <property type="entry name" value="Sperma_CUB_dom_sf"/>
</dbReference>
<accession>A0AAD9P9J7</accession>
<comment type="caution">
    <text evidence="2">Lacks conserved residue(s) required for the propagation of feature annotation.</text>
</comment>
<organism evidence="4 5">
    <name type="scientific">Ridgeia piscesae</name>
    <name type="common">Tubeworm</name>
    <dbReference type="NCBI Taxonomy" id="27915"/>
    <lineage>
        <taxon>Eukaryota</taxon>
        <taxon>Metazoa</taxon>
        <taxon>Spiralia</taxon>
        <taxon>Lophotrochozoa</taxon>
        <taxon>Annelida</taxon>
        <taxon>Polychaeta</taxon>
        <taxon>Sedentaria</taxon>
        <taxon>Canalipalpata</taxon>
        <taxon>Sabellida</taxon>
        <taxon>Siboglinidae</taxon>
        <taxon>Ridgeia</taxon>
    </lineage>
</organism>
<protein>
    <recommendedName>
        <fullName evidence="3">CUB domain-containing protein</fullName>
    </recommendedName>
</protein>
<reference evidence="4" key="1">
    <citation type="journal article" date="2023" name="Mol. Biol. Evol.">
        <title>Third-Generation Sequencing Reveals the Adaptive Role of the Epigenome in Three Deep-Sea Polychaetes.</title>
        <authorList>
            <person name="Perez M."/>
            <person name="Aroh O."/>
            <person name="Sun Y."/>
            <person name="Lan Y."/>
            <person name="Juniper S.K."/>
            <person name="Young C.R."/>
            <person name="Angers B."/>
            <person name="Qian P.Y."/>
        </authorList>
    </citation>
    <scope>NUCLEOTIDE SEQUENCE</scope>
    <source>
        <strain evidence="4">R07B-5</strain>
    </source>
</reference>
<dbReference type="Pfam" id="PF00431">
    <property type="entry name" value="CUB"/>
    <property type="match status" value="1"/>
</dbReference>
<feature type="domain" description="CUB" evidence="3">
    <location>
        <begin position="9"/>
        <end position="153"/>
    </location>
</feature>
<keyword evidence="5" id="KW-1185">Reference proteome</keyword>
<dbReference type="AlphaFoldDB" id="A0AAD9P9J7"/>
<dbReference type="Proteomes" id="UP001209878">
    <property type="component" value="Unassembled WGS sequence"/>
</dbReference>
<dbReference type="PROSITE" id="PS01180">
    <property type="entry name" value="CUB"/>
    <property type="match status" value="1"/>
</dbReference>